<proteinExistence type="predicted"/>
<dbReference type="EMBL" id="JAMYWD010000003">
    <property type="protein sequence ID" value="KAJ4977350.1"/>
    <property type="molecule type" value="Genomic_DNA"/>
</dbReference>
<dbReference type="AlphaFoldDB" id="A0A9Q0QZ21"/>
<accession>A0A9Q0QZ21</accession>
<reference evidence="1" key="1">
    <citation type="journal article" date="2023" name="Plant J.">
        <title>The genome of the king protea, Protea cynaroides.</title>
        <authorList>
            <person name="Chang J."/>
            <person name="Duong T.A."/>
            <person name="Schoeman C."/>
            <person name="Ma X."/>
            <person name="Roodt D."/>
            <person name="Barker N."/>
            <person name="Li Z."/>
            <person name="Van de Peer Y."/>
            <person name="Mizrachi E."/>
        </authorList>
    </citation>
    <scope>NUCLEOTIDE SEQUENCE</scope>
    <source>
        <tissue evidence="1">Young leaves</tissue>
    </source>
</reference>
<evidence type="ECO:0000313" key="1">
    <source>
        <dbReference type="EMBL" id="KAJ4977350.1"/>
    </source>
</evidence>
<dbReference type="Proteomes" id="UP001141806">
    <property type="component" value="Unassembled WGS sequence"/>
</dbReference>
<sequence>MESLLRRFGSLSPLCGTRSSLILCPLVEDSHELHTTNPTELRIIPELGQLGVNGGVVSPTTVPLVVAASSSPTVVASILKQWLWLQVSQHLEVALIEGSPLQVFSTALVDASMPLGDDGDSVTISYSGSVSISDRGVVAVVHNELALVDFHFQDGSSPFTVVHHGRKGRGHRTKILRRSTWFGN</sequence>
<evidence type="ECO:0000313" key="2">
    <source>
        <dbReference type="Proteomes" id="UP001141806"/>
    </source>
</evidence>
<organism evidence="1 2">
    <name type="scientific">Protea cynaroides</name>
    <dbReference type="NCBI Taxonomy" id="273540"/>
    <lineage>
        <taxon>Eukaryota</taxon>
        <taxon>Viridiplantae</taxon>
        <taxon>Streptophyta</taxon>
        <taxon>Embryophyta</taxon>
        <taxon>Tracheophyta</taxon>
        <taxon>Spermatophyta</taxon>
        <taxon>Magnoliopsida</taxon>
        <taxon>Proteales</taxon>
        <taxon>Proteaceae</taxon>
        <taxon>Protea</taxon>
    </lineage>
</organism>
<name>A0A9Q0QZ21_9MAGN</name>
<comment type="caution">
    <text evidence="1">The sequence shown here is derived from an EMBL/GenBank/DDBJ whole genome shotgun (WGS) entry which is preliminary data.</text>
</comment>
<gene>
    <name evidence="1" type="ORF">NE237_002456</name>
</gene>
<protein>
    <submittedName>
        <fullName evidence="1">Uncharacterized protein</fullName>
    </submittedName>
</protein>
<keyword evidence="2" id="KW-1185">Reference proteome</keyword>